<gene>
    <name evidence="1" type="ORF">E2C01_064353</name>
</gene>
<evidence type="ECO:0000313" key="2">
    <source>
        <dbReference type="Proteomes" id="UP000324222"/>
    </source>
</evidence>
<protein>
    <submittedName>
        <fullName evidence="1">Uncharacterized protein</fullName>
    </submittedName>
</protein>
<dbReference type="Proteomes" id="UP000324222">
    <property type="component" value="Unassembled WGS sequence"/>
</dbReference>
<organism evidence="1 2">
    <name type="scientific">Portunus trituberculatus</name>
    <name type="common">Swimming crab</name>
    <name type="synonym">Neptunus trituberculatus</name>
    <dbReference type="NCBI Taxonomy" id="210409"/>
    <lineage>
        <taxon>Eukaryota</taxon>
        <taxon>Metazoa</taxon>
        <taxon>Ecdysozoa</taxon>
        <taxon>Arthropoda</taxon>
        <taxon>Crustacea</taxon>
        <taxon>Multicrustacea</taxon>
        <taxon>Malacostraca</taxon>
        <taxon>Eumalacostraca</taxon>
        <taxon>Eucarida</taxon>
        <taxon>Decapoda</taxon>
        <taxon>Pleocyemata</taxon>
        <taxon>Brachyura</taxon>
        <taxon>Eubrachyura</taxon>
        <taxon>Portunoidea</taxon>
        <taxon>Portunidae</taxon>
        <taxon>Portuninae</taxon>
        <taxon>Portunus</taxon>
    </lineage>
</organism>
<accession>A0A5B7HNJ1</accession>
<reference evidence="1 2" key="1">
    <citation type="submission" date="2019-05" db="EMBL/GenBank/DDBJ databases">
        <title>Another draft genome of Portunus trituberculatus and its Hox gene families provides insights of decapod evolution.</title>
        <authorList>
            <person name="Jeong J.-H."/>
            <person name="Song I."/>
            <person name="Kim S."/>
            <person name="Choi T."/>
            <person name="Kim D."/>
            <person name="Ryu S."/>
            <person name="Kim W."/>
        </authorList>
    </citation>
    <scope>NUCLEOTIDE SEQUENCE [LARGE SCALE GENOMIC DNA]</scope>
    <source>
        <tissue evidence="1">Muscle</tissue>
    </source>
</reference>
<proteinExistence type="predicted"/>
<name>A0A5B7HNJ1_PORTR</name>
<sequence>MEKYIEGIMKHVPMKKIDQTRHKVWFNRRCELARMERGKVWNRWRRNRRQNNRNE</sequence>
<dbReference type="AlphaFoldDB" id="A0A5B7HNJ1"/>
<keyword evidence="2" id="KW-1185">Reference proteome</keyword>
<evidence type="ECO:0000313" key="1">
    <source>
        <dbReference type="EMBL" id="MPC70114.1"/>
    </source>
</evidence>
<comment type="caution">
    <text evidence="1">The sequence shown here is derived from an EMBL/GenBank/DDBJ whole genome shotgun (WGS) entry which is preliminary data.</text>
</comment>
<dbReference type="EMBL" id="VSRR010030566">
    <property type="protein sequence ID" value="MPC70114.1"/>
    <property type="molecule type" value="Genomic_DNA"/>
</dbReference>